<proteinExistence type="predicted"/>
<evidence type="ECO:0000313" key="2">
    <source>
        <dbReference type="EMBL" id="HHO74453.1"/>
    </source>
</evidence>
<keyword evidence="1" id="KW-0472">Membrane</keyword>
<comment type="caution">
    <text evidence="2">The sequence shown here is derived from an EMBL/GenBank/DDBJ whole genome shotgun (WGS) entry which is preliminary data.</text>
</comment>
<keyword evidence="1" id="KW-1133">Transmembrane helix</keyword>
<organism evidence="2">
    <name type="scientific">Thermocrinis ruber</name>
    <dbReference type="NCBI Taxonomy" id="75906"/>
    <lineage>
        <taxon>Bacteria</taxon>
        <taxon>Pseudomonadati</taxon>
        <taxon>Aquificota</taxon>
        <taxon>Aquificia</taxon>
        <taxon>Aquificales</taxon>
        <taxon>Aquificaceae</taxon>
        <taxon>Thermocrinis</taxon>
    </lineage>
</organism>
<name>A0A7C5X1L8_9AQUI</name>
<protein>
    <submittedName>
        <fullName evidence="2">Uncharacterized protein</fullName>
    </submittedName>
</protein>
<dbReference type="EMBL" id="DSAC01000095">
    <property type="protein sequence ID" value="HHO74453.1"/>
    <property type="molecule type" value="Genomic_DNA"/>
</dbReference>
<accession>A0A7C5X1L8</accession>
<feature type="transmembrane region" description="Helical" evidence="1">
    <location>
        <begin position="12"/>
        <end position="32"/>
    </location>
</feature>
<dbReference type="AlphaFoldDB" id="A0A7C5X1L8"/>
<evidence type="ECO:0000256" key="1">
    <source>
        <dbReference type="SAM" id="Phobius"/>
    </source>
</evidence>
<sequence length="119" mass="14019">MAKRMRMREKIAAIAIALFASVMYGLIVYWTVFSRYAEKVSQKWQSAGEECIRALDRVCQKEKDVSRRVISSQECSLLYDDFSLFGVFECRKGKLYADIWVGRINYSVKDREVVWNWAR</sequence>
<keyword evidence="1" id="KW-0812">Transmembrane</keyword>
<reference evidence="2" key="1">
    <citation type="journal article" date="2020" name="mSystems">
        <title>Genome- and Community-Level Interaction Insights into Carbon Utilization and Element Cycling Functions of Hydrothermarchaeota in Hydrothermal Sediment.</title>
        <authorList>
            <person name="Zhou Z."/>
            <person name="Liu Y."/>
            <person name="Xu W."/>
            <person name="Pan J."/>
            <person name="Luo Z.H."/>
            <person name="Li M."/>
        </authorList>
    </citation>
    <scope>NUCLEOTIDE SEQUENCE [LARGE SCALE GENOMIC DNA]</scope>
    <source>
        <strain evidence="2">SpSt-114</strain>
    </source>
</reference>
<gene>
    <name evidence="2" type="ORF">ENN04_07480</name>
</gene>